<dbReference type="CDD" id="cd05753">
    <property type="entry name" value="Ig2_FcgammaR_like"/>
    <property type="match status" value="1"/>
</dbReference>
<evidence type="ECO:0000256" key="7">
    <source>
        <dbReference type="ARBA" id="ARBA00022989"/>
    </source>
</evidence>
<dbReference type="FunFam" id="2.60.40.10:FF:000217">
    <property type="entry name" value="High affinity immunoglobulin gamma Fc receptor I"/>
    <property type="match status" value="1"/>
</dbReference>
<evidence type="ECO:0000256" key="1">
    <source>
        <dbReference type="ARBA" id="ARBA00004251"/>
    </source>
</evidence>
<keyword evidence="12" id="KW-0393">Immunoglobulin domain</keyword>
<evidence type="ECO:0000313" key="14">
    <source>
        <dbReference type="EMBL" id="KAF5920269.1"/>
    </source>
</evidence>
<dbReference type="GO" id="GO:0019770">
    <property type="term" value="F:IgG receptor activity"/>
    <property type="evidence" value="ECO:0007669"/>
    <property type="project" value="TreeGrafter"/>
</dbReference>
<dbReference type="Gene3D" id="2.60.40.10">
    <property type="entry name" value="Immunoglobulins"/>
    <property type="match status" value="1"/>
</dbReference>
<evidence type="ECO:0000256" key="9">
    <source>
        <dbReference type="ARBA" id="ARBA00023157"/>
    </source>
</evidence>
<dbReference type="GO" id="GO:0001788">
    <property type="term" value="P:antibody-dependent cellular cytotoxicity"/>
    <property type="evidence" value="ECO:0007669"/>
    <property type="project" value="TreeGrafter"/>
</dbReference>
<evidence type="ECO:0000256" key="4">
    <source>
        <dbReference type="ARBA" id="ARBA00022692"/>
    </source>
</evidence>
<keyword evidence="6" id="KW-0677">Repeat</keyword>
<dbReference type="PANTHER" id="PTHR11481:SF97">
    <property type="entry name" value="LOW AFFINITY IMMUNOGLOBULIN GAMMA FC REGION RECEPTOR II-B-RELATED"/>
    <property type="match status" value="1"/>
</dbReference>
<evidence type="ECO:0000256" key="2">
    <source>
        <dbReference type="ARBA" id="ARBA00022475"/>
    </source>
</evidence>
<comment type="subcellular location">
    <subcellularLocation>
        <location evidence="1">Cell membrane</location>
        <topology evidence="1">Single-pass type I membrane protein</topology>
    </subcellularLocation>
</comment>
<reference evidence="14 15" key="1">
    <citation type="journal article" date="2020" name="Mol. Biol. Evol.">
        <title>Interspecific Gene Flow and the Evolution of Specialization in Black and White Rhinoceros.</title>
        <authorList>
            <person name="Moodley Y."/>
            <person name="Westbury M.V."/>
            <person name="Russo I.M."/>
            <person name="Gopalakrishnan S."/>
            <person name="Rakotoarivelo A."/>
            <person name="Olsen R.A."/>
            <person name="Prost S."/>
            <person name="Tunstall T."/>
            <person name="Ryder O.A."/>
            <person name="Dalen L."/>
            <person name="Bruford M.W."/>
        </authorList>
    </citation>
    <scope>NUCLEOTIDE SEQUENCE [LARGE SCALE GENOMIC DNA]</scope>
    <source>
        <strain evidence="14">SBR-YM</strain>
        <tissue evidence="14">Skin</tissue>
    </source>
</reference>
<dbReference type="InterPro" id="IPR007110">
    <property type="entry name" value="Ig-like_dom"/>
</dbReference>
<dbReference type="InterPro" id="IPR036179">
    <property type="entry name" value="Ig-like_dom_sf"/>
</dbReference>
<dbReference type="AlphaFoldDB" id="A0A7J7EWX0"/>
<dbReference type="PANTHER" id="PTHR11481">
    <property type="entry name" value="IMMUNOGLOBULIN FC RECEPTOR"/>
    <property type="match status" value="1"/>
</dbReference>
<dbReference type="GO" id="GO:0009897">
    <property type="term" value="C:external side of plasma membrane"/>
    <property type="evidence" value="ECO:0007669"/>
    <property type="project" value="TreeGrafter"/>
</dbReference>
<evidence type="ECO:0000313" key="15">
    <source>
        <dbReference type="Proteomes" id="UP000551758"/>
    </source>
</evidence>
<sequence length="184" mass="21028">MTMEIQTFLNIHPGSLWLLQPLTVLLLLVLLLLQTTRLVFQEGEPIHLRCHRFTSKPLYKVTFYQNGKDQTFSPRNSSFSIRQANLSHSGEYHCTGVIGEMLYTSQPVNITVQGWGGEITPESARHSARSRLPSRKRLRRGWGAKSKEPSLQLTGFVYFSVFSFQPIKYVKGRGFQKQKMLVGV</sequence>
<protein>
    <recommendedName>
        <fullName evidence="13">Ig-like domain-containing protein</fullName>
    </recommendedName>
</protein>
<dbReference type="InterPro" id="IPR013783">
    <property type="entry name" value="Ig-like_fold"/>
</dbReference>
<gene>
    <name evidence="14" type="ORF">HPG69_010673</name>
</gene>
<dbReference type="GO" id="GO:0050766">
    <property type="term" value="P:positive regulation of phagocytosis"/>
    <property type="evidence" value="ECO:0007669"/>
    <property type="project" value="TreeGrafter"/>
</dbReference>
<keyword evidence="15" id="KW-1185">Reference proteome</keyword>
<evidence type="ECO:0000256" key="3">
    <source>
        <dbReference type="ARBA" id="ARBA00022652"/>
    </source>
</evidence>
<evidence type="ECO:0000256" key="5">
    <source>
        <dbReference type="ARBA" id="ARBA00022729"/>
    </source>
</evidence>
<keyword evidence="9" id="KW-1015">Disulfide bond</keyword>
<keyword evidence="5" id="KW-0732">Signal</keyword>
<evidence type="ECO:0000256" key="10">
    <source>
        <dbReference type="ARBA" id="ARBA00023170"/>
    </source>
</evidence>
<dbReference type="SMART" id="SM00409">
    <property type="entry name" value="IG"/>
    <property type="match status" value="1"/>
</dbReference>
<dbReference type="InterPro" id="IPR050488">
    <property type="entry name" value="Ig_Fc_receptor"/>
</dbReference>
<dbReference type="GO" id="GO:0032760">
    <property type="term" value="P:positive regulation of tumor necrosis factor production"/>
    <property type="evidence" value="ECO:0007669"/>
    <property type="project" value="TreeGrafter"/>
</dbReference>
<comment type="caution">
    <text evidence="14">The sequence shown here is derived from an EMBL/GenBank/DDBJ whole genome shotgun (WGS) entry which is preliminary data.</text>
</comment>
<accession>A0A7J7EWX0</accession>
<evidence type="ECO:0000256" key="11">
    <source>
        <dbReference type="ARBA" id="ARBA00023180"/>
    </source>
</evidence>
<keyword evidence="7" id="KW-1133">Transmembrane helix</keyword>
<dbReference type="InterPro" id="IPR003599">
    <property type="entry name" value="Ig_sub"/>
</dbReference>
<dbReference type="Pfam" id="PF13895">
    <property type="entry name" value="Ig_2"/>
    <property type="match status" value="1"/>
</dbReference>
<organism evidence="14 15">
    <name type="scientific">Diceros bicornis minor</name>
    <name type="common">South-central black rhinoceros</name>
    <dbReference type="NCBI Taxonomy" id="77932"/>
    <lineage>
        <taxon>Eukaryota</taxon>
        <taxon>Metazoa</taxon>
        <taxon>Chordata</taxon>
        <taxon>Craniata</taxon>
        <taxon>Vertebrata</taxon>
        <taxon>Euteleostomi</taxon>
        <taxon>Mammalia</taxon>
        <taxon>Eutheria</taxon>
        <taxon>Laurasiatheria</taxon>
        <taxon>Perissodactyla</taxon>
        <taxon>Rhinocerotidae</taxon>
        <taxon>Diceros</taxon>
    </lineage>
</organism>
<evidence type="ECO:0000256" key="6">
    <source>
        <dbReference type="ARBA" id="ARBA00022737"/>
    </source>
</evidence>
<dbReference type="Proteomes" id="UP000551758">
    <property type="component" value="Unassembled WGS sequence"/>
</dbReference>
<dbReference type="EMBL" id="JACDTQ010002144">
    <property type="protein sequence ID" value="KAF5920269.1"/>
    <property type="molecule type" value="Genomic_DNA"/>
</dbReference>
<evidence type="ECO:0000256" key="8">
    <source>
        <dbReference type="ARBA" id="ARBA00023136"/>
    </source>
</evidence>
<dbReference type="SUPFAM" id="SSF48726">
    <property type="entry name" value="Immunoglobulin"/>
    <property type="match status" value="1"/>
</dbReference>
<dbReference type="GO" id="GO:0019864">
    <property type="term" value="F:IgG binding"/>
    <property type="evidence" value="ECO:0007669"/>
    <property type="project" value="UniProtKB-KW"/>
</dbReference>
<keyword evidence="4" id="KW-0812">Transmembrane</keyword>
<evidence type="ECO:0000259" key="13">
    <source>
        <dbReference type="PROSITE" id="PS50835"/>
    </source>
</evidence>
<dbReference type="PROSITE" id="PS50835">
    <property type="entry name" value="IG_LIKE"/>
    <property type="match status" value="1"/>
</dbReference>
<keyword evidence="8" id="KW-0472">Membrane</keyword>
<evidence type="ECO:0000256" key="12">
    <source>
        <dbReference type="ARBA" id="ARBA00023319"/>
    </source>
</evidence>
<proteinExistence type="predicted"/>
<name>A0A7J7EWX0_DICBM</name>
<keyword evidence="10" id="KW-0675">Receptor</keyword>
<feature type="domain" description="Ig-like" evidence="13">
    <location>
        <begin position="21"/>
        <end position="111"/>
    </location>
</feature>
<keyword evidence="2" id="KW-1003">Cell membrane</keyword>
<keyword evidence="3" id="KW-0390">IgG-binding protein</keyword>
<keyword evidence="11" id="KW-0325">Glycoprotein</keyword>